<dbReference type="InterPro" id="IPR050490">
    <property type="entry name" value="Bact_solute-bd_prot1"/>
</dbReference>
<gene>
    <name evidence="4" type="ORF">IQ235_16960</name>
</gene>
<dbReference type="PANTHER" id="PTHR43649:SF34">
    <property type="entry name" value="ABC TRANSPORTER PERIPLASMIC-BINDING PROTEIN YCJN-RELATED"/>
    <property type="match status" value="1"/>
</dbReference>
<evidence type="ECO:0000313" key="5">
    <source>
        <dbReference type="Proteomes" id="UP000621799"/>
    </source>
</evidence>
<dbReference type="PANTHER" id="PTHR43649">
    <property type="entry name" value="ARABINOSE-BINDING PROTEIN-RELATED"/>
    <property type="match status" value="1"/>
</dbReference>
<evidence type="ECO:0000256" key="1">
    <source>
        <dbReference type="ARBA" id="ARBA00008520"/>
    </source>
</evidence>
<keyword evidence="3" id="KW-0732">Signal</keyword>
<dbReference type="SUPFAM" id="SSF53850">
    <property type="entry name" value="Periplasmic binding protein-like II"/>
    <property type="match status" value="1"/>
</dbReference>
<evidence type="ECO:0000256" key="2">
    <source>
        <dbReference type="ARBA" id="ARBA00022448"/>
    </source>
</evidence>
<dbReference type="EMBL" id="JADEXN010000362">
    <property type="protein sequence ID" value="MBE9042464.1"/>
    <property type="molecule type" value="Genomic_DNA"/>
</dbReference>
<dbReference type="CDD" id="cd14750">
    <property type="entry name" value="PBP2_TMBP"/>
    <property type="match status" value="1"/>
</dbReference>
<dbReference type="InterPro" id="IPR006059">
    <property type="entry name" value="SBP"/>
</dbReference>
<protein>
    <submittedName>
        <fullName evidence="4">ABC transporter substrate-binding protein</fullName>
    </submittedName>
</protein>
<keyword evidence="5" id="KW-1185">Reference proteome</keyword>
<dbReference type="Pfam" id="PF01547">
    <property type="entry name" value="SBP_bac_1"/>
    <property type="match status" value="1"/>
</dbReference>
<organism evidence="4 5">
    <name type="scientific">Zarconia navalis LEGE 11467</name>
    <dbReference type="NCBI Taxonomy" id="1828826"/>
    <lineage>
        <taxon>Bacteria</taxon>
        <taxon>Bacillati</taxon>
        <taxon>Cyanobacteriota</taxon>
        <taxon>Cyanophyceae</taxon>
        <taxon>Oscillatoriophycideae</taxon>
        <taxon>Oscillatoriales</taxon>
        <taxon>Oscillatoriales incertae sedis</taxon>
        <taxon>Zarconia</taxon>
        <taxon>Zarconia navalis</taxon>
    </lineage>
</organism>
<dbReference type="AlphaFoldDB" id="A0A928VZG2"/>
<name>A0A928VZG2_9CYAN</name>
<evidence type="ECO:0000313" key="4">
    <source>
        <dbReference type="EMBL" id="MBE9042464.1"/>
    </source>
</evidence>
<comment type="caution">
    <text evidence="4">The sequence shown here is derived from an EMBL/GenBank/DDBJ whole genome shotgun (WGS) entry which is preliminary data.</text>
</comment>
<dbReference type="Gene3D" id="3.40.190.10">
    <property type="entry name" value="Periplasmic binding protein-like II"/>
    <property type="match status" value="2"/>
</dbReference>
<proteinExistence type="inferred from homology"/>
<dbReference type="RefSeq" id="WP_264322624.1">
    <property type="nucleotide sequence ID" value="NZ_JADEXN010000362.1"/>
</dbReference>
<keyword evidence="2" id="KW-0813">Transport</keyword>
<accession>A0A928VZG2</accession>
<comment type="similarity">
    <text evidence="1">Belongs to the bacterial solute-binding protein 1 family.</text>
</comment>
<evidence type="ECO:0000256" key="3">
    <source>
        <dbReference type="ARBA" id="ARBA00022729"/>
    </source>
</evidence>
<sequence length="425" mass="47178">MKSFWSKSGLYGLLALLSAASILLFKNAARTQETVTIKVLMQALEAAQWEPLVEEFEAQNPDIDLEIVEGPNATNLVEDLYTSSFLLGDSPYDLVYMDIVWTPKFAAAGWLADLSDRVSDESLGQFLPGDVNGGRYNGNLYRIPFRSDAGMLYYRQDLLAQAGYQPPQTTQELMAISQDLQDRDVVEWGYVWQGKQYEGLAAMFVEVLHGFGGFWIDPDTKEVGLDGEGAIAGVEFLRETIDSGVSPGGVTTYQEEETRRFFQNGTTLFLRNWPYVWRFANEDGSQIAGKVAIKPMVAAPGESSGATQGGWGLGMVKTTEHPDEAWRVIEFITSEAAQKQFVLATGYVPSRRSLFTDPQIVAEYSHYPQLLQVQETAVLRPPIAQYAQASDILQRYLSAALTDRITPEEAMEAAADETRRLLGTN</sequence>
<dbReference type="Proteomes" id="UP000621799">
    <property type="component" value="Unassembled WGS sequence"/>
</dbReference>
<reference evidence="4" key="1">
    <citation type="submission" date="2020-10" db="EMBL/GenBank/DDBJ databases">
        <authorList>
            <person name="Castelo-Branco R."/>
            <person name="Eusebio N."/>
            <person name="Adriana R."/>
            <person name="Vieira A."/>
            <person name="Brugerolle De Fraissinette N."/>
            <person name="Rezende De Castro R."/>
            <person name="Schneider M.P."/>
            <person name="Vasconcelos V."/>
            <person name="Leao P.N."/>
        </authorList>
    </citation>
    <scope>NUCLEOTIDE SEQUENCE</scope>
    <source>
        <strain evidence="4">LEGE 11467</strain>
    </source>
</reference>